<dbReference type="AlphaFoldDB" id="A0A2H3C811"/>
<protein>
    <submittedName>
        <fullName evidence="1">Uncharacterized protein</fullName>
    </submittedName>
</protein>
<sequence length="58" mass="6576">FALPIWHGNVHEIPCKMENLLLYQAGGTKGDGECPEHRWGALNPFLWSTKQMGPRVQD</sequence>
<dbReference type="InterPro" id="IPR040521">
    <property type="entry name" value="KDZ"/>
</dbReference>
<name>A0A2H3C811_9AGAR</name>
<dbReference type="STRING" id="1076256.A0A2H3C811"/>
<feature type="non-terminal residue" evidence="1">
    <location>
        <position position="1"/>
    </location>
</feature>
<organism evidence="1 2">
    <name type="scientific">Armillaria solidipes</name>
    <dbReference type="NCBI Taxonomy" id="1076256"/>
    <lineage>
        <taxon>Eukaryota</taxon>
        <taxon>Fungi</taxon>
        <taxon>Dikarya</taxon>
        <taxon>Basidiomycota</taxon>
        <taxon>Agaricomycotina</taxon>
        <taxon>Agaricomycetes</taxon>
        <taxon>Agaricomycetidae</taxon>
        <taxon>Agaricales</taxon>
        <taxon>Marasmiineae</taxon>
        <taxon>Physalacriaceae</taxon>
        <taxon>Armillaria</taxon>
    </lineage>
</organism>
<dbReference type="EMBL" id="KZ293417">
    <property type="protein sequence ID" value="PBK75382.1"/>
    <property type="molecule type" value="Genomic_DNA"/>
</dbReference>
<proteinExistence type="predicted"/>
<evidence type="ECO:0000313" key="1">
    <source>
        <dbReference type="EMBL" id="PBK75382.1"/>
    </source>
</evidence>
<accession>A0A2H3C811</accession>
<evidence type="ECO:0000313" key="2">
    <source>
        <dbReference type="Proteomes" id="UP000218334"/>
    </source>
</evidence>
<dbReference type="Pfam" id="PF18758">
    <property type="entry name" value="KDZ"/>
    <property type="match status" value="1"/>
</dbReference>
<gene>
    <name evidence="1" type="ORF">ARMSODRAFT_876651</name>
</gene>
<dbReference type="Proteomes" id="UP000218334">
    <property type="component" value="Unassembled WGS sequence"/>
</dbReference>
<keyword evidence="2" id="KW-1185">Reference proteome</keyword>
<reference evidence="2" key="1">
    <citation type="journal article" date="2017" name="Nat. Ecol. Evol.">
        <title>Genome expansion and lineage-specific genetic innovations in the forest pathogenic fungi Armillaria.</title>
        <authorList>
            <person name="Sipos G."/>
            <person name="Prasanna A.N."/>
            <person name="Walter M.C."/>
            <person name="O'Connor E."/>
            <person name="Balint B."/>
            <person name="Krizsan K."/>
            <person name="Kiss B."/>
            <person name="Hess J."/>
            <person name="Varga T."/>
            <person name="Slot J."/>
            <person name="Riley R."/>
            <person name="Boka B."/>
            <person name="Rigling D."/>
            <person name="Barry K."/>
            <person name="Lee J."/>
            <person name="Mihaltcheva S."/>
            <person name="LaButti K."/>
            <person name="Lipzen A."/>
            <person name="Waldron R."/>
            <person name="Moloney N.M."/>
            <person name="Sperisen C."/>
            <person name="Kredics L."/>
            <person name="Vagvoelgyi C."/>
            <person name="Patrignani A."/>
            <person name="Fitzpatrick D."/>
            <person name="Nagy I."/>
            <person name="Doyle S."/>
            <person name="Anderson J.B."/>
            <person name="Grigoriev I.V."/>
            <person name="Gueldener U."/>
            <person name="Muensterkoetter M."/>
            <person name="Nagy L.G."/>
        </authorList>
    </citation>
    <scope>NUCLEOTIDE SEQUENCE [LARGE SCALE GENOMIC DNA]</scope>
    <source>
        <strain evidence="2">28-4</strain>
    </source>
</reference>